<dbReference type="InterPro" id="IPR011037">
    <property type="entry name" value="Pyrv_Knase-like_insert_dom_sf"/>
</dbReference>
<dbReference type="InterPro" id="IPR005302">
    <property type="entry name" value="MoCF_Sase_C"/>
</dbReference>
<evidence type="ECO:0000313" key="2">
    <source>
        <dbReference type="EMBL" id="WAZ21821.1"/>
    </source>
</evidence>
<dbReference type="EMBL" id="CP114413">
    <property type="protein sequence ID" value="WAZ21821.1"/>
    <property type="molecule type" value="Genomic_DNA"/>
</dbReference>
<gene>
    <name evidence="2" type="ORF">STRCI_003021</name>
</gene>
<dbReference type="PANTHER" id="PTHR36930:SF1">
    <property type="entry name" value="MOSC DOMAIN-CONTAINING PROTEIN"/>
    <property type="match status" value="1"/>
</dbReference>
<dbReference type="Gene3D" id="2.40.33.20">
    <property type="entry name" value="PK beta-barrel domain-like"/>
    <property type="match status" value="1"/>
</dbReference>
<evidence type="ECO:0000259" key="1">
    <source>
        <dbReference type="PROSITE" id="PS51340"/>
    </source>
</evidence>
<accession>A0ABY7KGG7</accession>
<dbReference type="InterPro" id="IPR005303">
    <property type="entry name" value="MOCOS_middle"/>
</dbReference>
<keyword evidence="3" id="KW-1185">Reference proteome</keyword>
<dbReference type="PROSITE" id="PS51340">
    <property type="entry name" value="MOSC"/>
    <property type="match status" value="1"/>
</dbReference>
<proteinExistence type="predicted"/>
<dbReference type="Pfam" id="PF03473">
    <property type="entry name" value="MOSC"/>
    <property type="match status" value="1"/>
</dbReference>
<dbReference type="Proteomes" id="UP001164439">
    <property type="component" value="Chromosome"/>
</dbReference>
<evidence type="ECO:0000313" key="3">
    <source>
        <dbReference type="Proteomes" id="UP001164439"/>
    </source>
</evidence>
<organism evidence="2 3">
    <name type="scientific">Streptomyces cinnabarinus</name>
    <dbReference type="NCBI Taxonomy" id="67287"/>
    <lineage>
        <taxon>Bacteria</taxon>
        <taxon>Bacillati</taxon>
        <taxon>Actinomycetota</taxon>
        <taxon>Actinomycetes</taxon>
        <taxon>Kitasatosporales</taxon>
        <taxon>Streptomycetaceae</taxon>
        <taxon>Streptomyces</taxon>
    </lineage>
</organism>
<dbReference type="PANTHER" id="PTHR36930">
    <property type="entry name" value="METAL-SULFUR CLUSTER BIOSYNTHESIS PROTEINS YUAD-RELATED"/>
    <property type="match status" value="1"/>
</dbReference>
<feature type="domain" description="MOSC" evidence="1">
    <location>
        <begin position="93"/>
        <end position="235"/>
    </location>
</feature>
<dbReference type="SUPFAM" id="SSF50800">
    <property type="entry name" value="PK beta-barrel domain-like"/>
    <property type="match status" value="1"/>
</dbReference>
<protein>
    <submittedName>
        <fullName evidence="2">MOSC domain-containing protein</fullName>
    </submittedName>
</protein>
<dbReference type="RefSeq" id="WP_269659459.1">
    <property type="nucleotide sequence ID" value="NZ_CP114413.1"/>
</dbReference>
<sequence>MADARVAEVRRHPVKSMRGECLAHGDFTARGLDGDRHWGVTFDDGKVGSGKNWRHLRRIEGLLEYAAGTVDGAVVVRTPDGRTHAAGDPGLDEELSRLAAAPVRLAEEREVQHFDCAAVHLLSRPALSRLAALMPQEADQIVVERFRPNLLLDGDDLALLEDDWVGAKVAVGPEVVLEITERTERCVMTTLPQPGLPAARTVLRTLAQRFDTRIGVYARVIRGGRVGVGDLVQVT</sequence>
<dbReference type="Pfam" id="PF03476">
    <property type="entry name" value="MOSC_N"/>
    <property type="match status" value="1"/>
</dbReference>
<reference evidence="2" key="1">
    <citation type="submission" date="2022-12" db="EMBL/GenBank/DDBJ databases">
        <authorList>
            <person name="Ruckert C."/>
            <person name="Busche T."/>
            <person name="Kalinowski J."/>
            <person name="Wittmann C."/>
        </authorList>
    </citation>
    <scope>NUCLEOTIDE SEQUENCE</scope>
    <source>
        <strain evidence="2">DSM 40467</strain>
    </source>
</reference>
<name>A0ABY7KGG7_9ACTN</name>
<dbReference type="InterPro" id="IPR052716">
    <property type="entry name" value="MOSC_domain"/>
</dbReference>